<accession>A0A839GZJ1</accession>
<protein>
    <submittedName>
        <fullName evidence="2">Putative DNA binding domain-containing protein</fullName>
    </submittedName>
</protein>
<dbReference type="InterPro" id="IPR038475">
    <property type="entry name" value="RecG_C_sf"/>
</dbReference>
<organism evidence="2 3">
    <name type="scientific">Limosilactobacillus albertensis</name>
    <dbReference type="NCBI Taxonomy" id="2759752"/>
    <lineage>
        <taxon>Bacteria</taxon>
        <taxon>Bacillati</taxon>
        <taxon>Bacillota</taxon>
        <taxon>Bacilli</taxon>
        <taxon>Lactobacillales</taxon>
        <taxon>Lactobacillaceae</taxon>
        <taxon>Limosilactobacillus</taxon>
    </lineage>
</organism>
<proteinExistence type="predicted"/>
<sequence length="500" mass="56744">MDYSNLPDENQYIEYKKNSTKLSRDVWESIAAFANTEGGIVVLGIEECKGADQKSQFNISGVSNVHKILDEFWSNIDEVLNINTVKNNDVKVITINESTLIEINVPEAKENQKPVRANGTPYIRKGAVDIKAKGEDLKMLLVNTATNLDTAVLTNYWIDDLDLESVNSYKSELASREQYARYKDLSTEEFLKKIGVIAKDYNGNNEYGITVGGLLFFGDNNAIIHKFPYFQLDYLDQSQPNIERWLNRISSVTDNLNIYSFYRRTIKAISATINNHFALDINMNRKDTYGAMMVALREALLNMLMHANYYGKEPLRAIVGVNYYQFSNPGKMLVPVETFFTTNRTSSRNPIISKLFVQLGESERAGHGGEKIYESALINNYRTPEIKSDYSGTTLKVWRVDYADSFSGQEISDRERVILKAIIISDSQEMSHKEIESVTNLSRTKVDSSLKNLMSKQLVIKRGNGRSTKYGIVQTEEQLLALVQAMPNIIRRKLNENSGK</sequence>
<dbReference type="InterPro" id="IPR036388">
    <property type="entry name" value="WH-like_DNA-bd_sf"/>
</dbReference>
<dbReference type="PANTHER" id="PTHR30595:SF6">
    <property type="entry name" value="SCHLAFEN ALBA-2 DOMAIN-CONTAINING PROTEIN"/>
    <property type="match status" value="1"/>
</dbReference>
<dbReference type="EMBL" id="JACIVD010000050">
    <property type="protein sequence ID" value="MBB1122844.1"/>
    <property type="molecule type" value="Genomic_DNA"/>
</dbReference>
<gene>
    <name evidence="2" type="ORF">H5S41_02535</name>
</gene>
<dbReference type="AlphaFoldDB" id="A0A839GZJ1"/>
<dbReference type="Pfam" id="PF04326">
    <property type="entry name" value="SLFN_AlbA_2"/>
    <property type="match status" value="1"/>
</dbReference>
<reference evidence="2 3" key="1">
    <citation type="submission" date="2020-07" db="EMBL/GenBank/DDBJ databases">
        <title>Description of Limosilactobacillus balticus sp. nov., Limosilactobacillus agrestis sp. nov., Limosilactobacillus albertensis sp. nov., Limosilactobacillus rudii sp. nov., Limosilactobacillus fastidiosus sp. nov., five novel Limosilactobacillus species isolated from the vertebrate gastrointestinal tract, and proposal of 6 subspecies of Limosilactobacillus reuteri adapted to the gastrointestinal tract of specific vertebrate hosts.</title>
        <authorList>
            <person name="Li F."/>
            <person name="Cheng C."/>
            <person name="Zheng J."/>
            <person name="Quevedo R.M."/>
            <person name="Li J."/>
            <person name="Roos S."/>
            <person name="Gaenzle M.G."/>
            <person name="Walter J."/>
        </authorList>
    </citation>
    <scope>NUCLEOTIDE SEQUENCE [LARGE SCALE GENOMIC DNA]</scope>
    <source>
        <strain evidence="2 3">Lr3000</strain>
    </source>
</reference>
<evidence type="ECO:0000313" key="3">
    <source>
        <dbReference type="Proteomes" id="UP000547628"/>
    </source>
</evidence>
<dbReference type="Gene3D" id="3.30.950.30">
    <property type="entry name" value="Schlafen, AAA domain"/>
    <property type="match status" value="1"/>
</dbReference>
<feature type="domain" description="Schlafen AlbA-2" evidence="1">
    <location>
        <begin position="9"/>
        <end position="129"/>
    </location>
</feature>
<dbReference type="SUPFAM" id="SSF46785">
    <property type="entry name" value="Winged helix' DNA-binding domain"/>
    <property type="match status" value="1"/>
</dbReference>
<dbReference type="InterPro" id="IPR038461">
    <property type="entry name" value="Schlafen_AlbA_2_dom_sf"/>
</dbReference>
<dbReference type="InterPro" id="IPR007421">
    <property type="entry name" value="Schlafen_AlbA_2_dom"/>
</dbReference>
<evidence type="ECO:0000259" key="1">
    <source>
        <dbReference type="Pfam" id="PF04326"/>
    </source>
</evidence>
<dbReference type="RefSeq" id="WP_182602173.1">
    <property type="nucleotide sequence ID" value="NZ_JACIVD010000050.1"/>
</dbReference>
<dbReference type="Pfam" id="PF13749">
    <property type="entry name" value="HATPase_c_4"/>
    <property type="match status" value="1"/>
</dbReference>
<dbReference type="PANTHER" id="PTHR30595">
    <property type="entry name" value="GLPR-RELATED TRANSCRIPTIONAL REPRESSOR"/>
    <property type="match status" value="1"/>
</dbReference>
<dbReference type="Gene3D" id="3.30.565.60">
    <property type="match status" value="1"/>
</dbReference>
<dbReference type="InterPro" id="IPR036390">
    <property type="entry name" value="WH_DNA-bd_sf"/>
</dbReference>
<dbReference type="Gene3D" id="1.10.10.10">
    <property type="entry name" value="Winged helix-like DNA-binding domain superfamily/Winged helix DNA-binding domain"/>
    <property type="match status" value="1"/>
</dbReference>
<evidence type="ECO:0000313" key="2">
    <source>
        <dbReference type="EMBL" id="MBB1122844.1"/>
    </source>
</evidence>
<dbReference type="Proteomes" id="UP000547628">
    <property type="component" value="Unassembled WGS sequence"/>
</dbReference>
<comment type="caution">
    <text evidence="2">The sequence shown here is derived from an EMBL/GenBank/DDBJ whole genome shotgun (WGS) entry which is preliminary data.</text>
</comment>
<name>A0A839GZJ1_9LACO</name>